<dbReference type="Gene3D" id="3.50.50.60">
    <property type="entry name" value="FAD/NAD(P)-binding domain"/>
    <property type="match status" value="2"/>
</dbReference>
<dbReference type="EMBL" id="LR589658">
    <property type="protein sequence ID" value="VTP10751.1"/>
    <property type="molecule type" value="Genomic_DNA"/>
</dbReference>
<dbReference type="KEGG" id="msn:LI99_22030"/>
<dbReference type="InterPro" id="IPR036188">
    <property type="entry name" value="FAD/NAD-bd_sf"/>
</dbReference>
<gene>
    <name evidence="1" type="primary">hapE_4</name>
    <name evidence="1" type="ORF">BIN_B_05093</name>
</gene>
<dbReference type="PANTHER" id="PTHR42877">
    <property type="entry name" value="L-ORNITHINE N(5)-MONOOXYGENASE-RELATED"/>
    <property type="match status" value="1"/>
</dbReference>
<dbReference type="InterPro" id="IPR051209">
    <property type="entry name" value="FAD-bind_Monooxygenase_sf"/>
</dbReference>
<dbReference type="OMA" id="HSSIVYM"/>
<dbReference type="PANTHER" id="PTHR42877:SF4">
    <property type="entry name" value="FAD_NAD(P)-BINDING DOMAIN-CONTAINING PROTEIN-RELATED"/>
    <property type="match status" value="1"/>
</dbReference>
<sequence length="570" mass="63017">MSAPASSTPTLPASVHTLVVGAGFAGLAAAAAVLREDPRADLLIIERADEVGGTWRDNTYPGCACDVPTSLYSFSFAPSAKWSHTFARQPEIHRYLTSVADQTGLRHHLVTGCELLGAAWDDDEQRWRVRTSLGMVTATVLVAATGALSTPKLPDVPGLDRFGGTVFHSATWNHDHDLTDERVAVVGTGASAVQFVPEIADRTAHLTVFQRTPAWVLPRLDRTLGRLERALYRRIPLSQRLVRGMVYIYREGYLALLAHLTWLLPLLEIIAKTQLRRQVPDPALRRALTPDFRIGCKRILLTNDWLPTLARDDVEVVTTALTEVTETGVRDGTGRLHDVDTIIFATGFTPTEPPVAHQLTGVTGTTLAAHWAGSPSAHLGITVPGFPNLFLMYGPNTNLGHSSIVYMLESQAAYLAAALRVMRAEGLASIDVRPDAERTYNEWINDALTNTVWNSGGCSSWYLDSRGRNSVMWPTFTFRFRARTRSFDVINYDTLRTRQQIRGVEQRCESQLADADREILAGQIRLAGEDESVTPSTLRTVRRDQRYMTRGRIHAEVADLLDRTVAMNGE</sequence>
<dbReference type="SUPFAM" id="SSF51905">
    <property type="entry name" value="FAD/NAD(P)-binding domain"/>
    <property type="match status" value="2"/>
</dbReference>
<dbReference type="GO" id="GO:0004497">
    <property type="term" value="F:monooxygenase activity"/>
    <property type="evidence" value="ECO:0007669"/>
    <property type="project" value="UniProtKB-KW"/>
</dbReference>
<evidence type="ECO:0000313" key="1">
    <source>
        <dbReference type="EMBL" id="VTP10751.1"/>
    </source>
</evidence>
<protein>
    <submittedName>
        <fullName evidence="1">4-hydroxyacetophenone monooxygenase</fullName>
    </submittedName>
</protein>
<accession>A0A653FNU2</accession>
<dbReference type="RefSeq" id="WP_011729844.1">
    <property type="nucleotide sequence ID" value="NZ_CP009495.1"/>
</dbReference>
<reference evidence="1" key="1">
    <citation type="submission" date="2019-05" db="EMBL/GenBank/DDBJ databases">
        <authorList>
            <person name="Naeem R."/>
            <person name="Antony C."/>
            <person name="Guan Q."/>
        </authorList>
    </citation>
    <scope>NUCLEOTIDE SEQUENCE</scope>
    <source>
        <strain evidence="1">1</strain>
    </source>
</reference>
<keyword evidence="1" id="KW-0560">Oxidoreductase</keyword>
<proteinExistence type="predicted"/>
<name>A0A653FNU2_MYCSM</name>
<dbReference type="AlphaFoldDB" id="A0A653FNU2"/>
<keyword evidence="1" id="KW-0503">Monooxygenase</keyword>
<dbReference type="KEGG" id="msh:LI98_22035"/>
<dbReference type="Pfam" id="PF13738">
    <property type="entry name" value="Pyr_redox_3"/>
    <property type="match status" value="1"/>
</dbReference>
<organism evidence="1">
    <name type="scientific">Mycolicibacterium smegmatis</name>
    <name type="common">Mycobacterium smegmatis</name>
    <dbReference type="NCBI Taxonomy" id="1772"/>
    <lineage>
        <taxon>Bacteria</taxon>
        <taxon>Bacillati</taxon>
        <taxon>Actinomycetota</taxon>
        <taxon>Actinomycetes</taxon>
        <taxon>Mycobacteriales</taxon>
        <taxon>Mycobacteriaceae</taxon>
        <taxon>Mycolicibacterium</taxon>
    </lineage>
</organism>